<name>A0A3B0RLV6_9ZZZZ</name>
<feature type="domain" description="Tll0287-like" evidence="1">
    <location>
        <begin position="49"/>
        <end position="200"/>
    </location>
</feature>
<dbReference type="InterPro" id="IPR021796">
    <property type="entry name" value="Tll0287-like_dom"/>
</dbReference>
<organism evidence="2">
    <name type="scientific">hydrothermal vent metagenome</name>
    <dbReference type="NCBI Taxonomy" id="652676"/>
    <lineage>
        <taxon>unclassified sequences</taxon>
        <taxon>metagenomes</taxon>
        <taxon>ecological metagenomes</taxon>
    </lineage>
</organism>
<proteinExistence type="predicted"/>
<gene>
    <name evidence="2" type="ORF">MNBD_DELTA01-1133</name>
</gene>
<protein>
    <recommendedName>
        <fullName evidence="1">Tll0287-like domain-containing protein</fullName>
    </recommendedName>
</protein>
<evidence type="ECO:0000259" key="1">
    <source>
        <dbReference type="Pfam" id="PF11845"/>
    </source>
</evidence>
<reference evidence="2" key="1">
    <citation type="submission" date="2018-06" db="EMBL/GenBank/DDBJ databases">
        <authorList>
            <person name="Zhirakovskaya E."/>
        </authorList>
    </citation>
    <scope>NUCLEOTIDE SEQUENCE</scope>
</reference>
<sequence>MFTFKRNLAFILILALPLIHTTTNAADNTQDLAQVVNYEKALTNARLTTDLVLKQYNQALLNKGGIREALIECIKVGQDISSAYSAKTGYIIRRTSLKYRNPLNKPTSYEERILKDFDRLNHAGKIKAGHENHSIVKKGKVKYLLYMRPLVTKRLCLNCHGTSADISPDLSRIIKKAYPMDRATGFSIGDIRGAVSVMVPLEKMH</sequence>
<evidence type="ECO:0000313" key="2">
    <source>
        <dbReference type="EMBL" id="VAV84505.1"/>
    </source>
</evidence>
<accession>A0A3B0RLV6</accession>
<dbReference type="Pfam" id="PF11845">
    <property type="entry name" value="Tll0287-like"/>
    <property type="match status" value="1"/>
</dbReference>
<dbReference type="EMBL" id="UOEA01000067">
    <property type="protein sequence ID" value="VAV84505.1"/>
    <property type="molecule type" value="Genomic_DNA"/>
</dbReference>
<dbReference type="AlphaFoldDB" id="A0A3B0RLV6"/>